<dbReference type="Gene3D" id="2.60.120.260">
    <property type="entry name" value="Galactose-binding domain-like"/>
    <property type="match status" value="2"/>
</dbReference>
<evidence type="ECO:0000256" key="4">
    <source>
        <dbReference type="ARBA" id="ARBA00022656"/>
    </source>
</evidence>
<dbReference type="Gene3D" id="2.60.40.420">
    <property type="entry name" value="Cupredoxins - blue copper proteins"/>
    <property type="match status" value="5"/>
</dbReference>
<evidence type="ECO:0000256" key="12">
    <source>
        <dbReference type="PIRSR" id="PIRSR000354-1"/>
    </source>
</evidence>
<dbReference type="SUPFAM" id="SSF49785">
    <property type="entry name" value="Galactose-binding domain-like"/>
    <property type="match status" value="2"/>
</dbReference>
<dbReference type="GO" id="GO:0005507">
    <property type="term" value="F:copper ion binding"/>
    <property type="evidence" value="ECO:0007669"/>
    <property type="project" value="InterPro"/>
</dbReference>
<dbReference type="GO" id="GO:0044469">
    <property type="term" value="P:venom-mediated blood coagulation"/>
    <property type="evidence" value="ECO:0007669"/>
    <property type="project" value="UniProtKB-ARBA"/>
</dbReference>
<feature type="disulfide bond" evidence="12">
    <location>
        <begin position="1770"/>
        <end position="1918"/>
    </location>
</feature>
<dbReference type="PANTHER" id="PTHR46806">
    <property type="entry name" value="F5/8 TYPE C DOMAIN-CONTAINING PROTEIN"/>
    <property type="match status" value="1"/>
</dbReference>
<dbReference type="PROSITE" id="PS00079">
    <property type="entry name" value="MULTICOPPER_OXIDASE1"/>
    <property type="match status" value="1"/>
</dbReference>
<comment type="subcellular location">
    <subcellularLocation>
        <location evidence="1">Secreted</location>
    </subcellularLocation>
</comment>
<dbReference type="FunFam" id="2.60.120.260:FF:000002">
    <property type="entry name" value="Coagulation factor VIII"/>
    <property type="match status" value="2"/>
</dbReference>
<dbReference type="GO" id="GO:0032991">
    <property type="term" value="C:protein-containing complex"/>
    <property type="evidence" value="ECO:0007669"/>
    <property type="project" value="UniProtKB-ARBA"/>
</dbReference>
<feature type="domain" description="F5/8 type C" evidence="15">
    <location>
        <begin position="1770"/>
        <end position="1918"/>
    </location>
</feature>
<keyword evidence="9" id="KW-0655">Prothrombin activator</keyword>
<keyword evidence="16" id="KW-1185">Reference proteome</keyword>
<dbReference type="PROSITE" id="PS01285">
    <property type="entry name" value="FA58C_1"/>
    <property type="match status" value="1"/>
</dbReference>
<evidence type="ECO:0000256" key="13">
    <source>
        <dbReference type="SAM" id="MobiDB-lite"/>
    </source>
</evidence>
<feature type="disulfide bond" evidence="12">
    <location>
        <begin position="253"/>
        <end position="334"/>
    </location>
</feature>
<reference evidence="17" key="1">
    <citation type="submission" date="2025-08" db="UniProtKB">
        <authorList>
            <consortium name="RefSeq"/>
        </authorList>
    </citation>
    <scope>IDENTIFICATION</scope>
    <source>
        <tissue evidence="17">Blood</tissue>
    </source>
</reference>
<dbReference type="GeneID" id="117669529"/>
<dbReference type="GO" id="GO:0016504">
    <property type="term" value="F:peptidase activator activity"/>
    <property type="evidence" value="ECO:0007669"/>
    <property type="project" value="UniProtKB-KW"/>
</dbReference>
<feature type="disulfide bond" evidence="12">
    <location>
        <begin position="534"/>
        <end position="560"/>
    </location>
</feature>
<evidence type="ECO:0000256" key="5">
    <source>
        <dbReference type="ARBA" id="ARBA00022723"/>
    </source>
</evidence>
<dbReference type="Pfam" id="PF07731">
    <property type="entry name" value="Cu-oxidase_2"/>
    <property type="match status" value="1"/>
</dbReference>
<dbReference type="InterPro" id="IPR008972">
    <property type="entry name" value="Cupredoxin"/>
</dbReference>
<keyword evidence="5" id="KW-0479">Metal-binding</keyword>
<evidence type="ECO:0000256" key="1">
    <source>
        <dbReference type="ARBA" id="ARBA00004613"/>
    </source>
</evidence>
<feature type="region of interest" description="Disordered" evidence="13">
    <location>
        <begin position="1243"/>
        <end position="1265"/>
    </location>
</feature>
<feature type="domain" description="F5/8 type C" evidence="15">
    <location>
        <begin position="1923"/>
        <end position="2075"/>
    </location>
</feature>
<dbReference type="CDD" id="cd00057">
    <property type="entry name" value="FA58C"/>
    <property type="match status" value="2"/>
</dbReference>
<keyword evidence="10 12" id="KW-1015">Disulfide bond</keyword>
<feature type="disulfide bond" evidence="12">
    <location>
        <begin position="636"/>
        <end position="717"/>
    </location>
</feature>
<dbReference type="InterPro" id="IPR011706">
    <property type="entry name" value="Cu-oxidase_C"/>
</dbReference>
<evidence type="ECO:0000256" key="6">
    <source>
        <dbReference type="ARBA" id="ARBA00022729"/>
    </source>
</evidence>
<dbReference type="GO" id="GO:0005576">
    <property type="term" value="C:extracellular region"/>
    <property type="evidence" value="ECO:0007669"/>
    <property type="project" value="UniProtKB-SubCell"/>
</dbReference>
<organism evidence="16 17">
    <name type="scientific">Pantherophis guttatus</name>
    <name type="common">Corn snake</name>
    <name type="synonym">Elaphe guttata</name>
    <dbReference type="NCBI Taxonomy" id="94885"/>
    <lineage>
        <taxon>Eukaryota</taxon>
        <taxon>Metazoa</taxon>
        <taxon>Chordata</taxon>
        <taxon>Craniata</taxon>
        <taxon>Vertebrata</taxon>
        <taxon>Euteleostomi</taxon>
        <taxon>Lepidosauria</taxon>
        <taxon>Squamata</taxon>
        <taxon>Bifurcata</taxon>
        <taxon>Unidentata</taxon>
        <taxon>Episquamata</taxon>
        <taxon>Toxicofera</taxon>
        <taxon>Serpentes</taxon>
        <taxon>Colubroidea</taxon>
        <taxon>Colubridae</taxon>
        <taxon>Colubrinae</taxon>
        <taxon>Pantherophis</taxon>
    </lineage>
</organism>
<keyword evidence="3" id="KW-0964">Secreted</keyword>
<feature type="compositionally biased region" description="Polar residues" evidence="13">
    <location>
        <begin position="1243"/>
        <end position="1260"/>
    </location>
</feature>
<dbReference type="InterPro" id="IPR000421">
    <property type="entry name" value="FA58C"/>
</dbReference>
<feature type="disulfide bond" evidence="12">
    <location>
        <begin position="1648"/>
        <end position="1652"/>
    </location>
</feature>
<feature type="region of interest" description="Disordered" evidence="13">
    <location>
        <begin position="1395"/>
        <end position="1419"/>
    </location>
</feature>
<dbReference type="Pfam" id="PF00754">
    <property type="entry name" value="F5_F8_type_C"/>
    <property type="match status" value="2"/>
</dbReference>
<dbReference type="InterPro" id="IPR050633">
    <property type="entry name" value="Neuropilin_MCO_CoagFactor"/>
</dbReference>
<evidence type="ECO:0000256" key="3">
    <source>
        <dbReference type="ARBA" id="ARBA00022525"/>
    </source>
</evidence>
<dbReference type="FunFam" id="2.60.40.420:FF:000028">
    <property type="entry name" value="Ceruloplasmin"/>
    <property type="match status" value="1"/>
</dbReference>
<keyword evidence="8" id="KW-0106">Calcium</keyword>
<feature type="compositionally biased region" description="Low complexity" evidence="13">
    <location>
        <begin position="831"/>
        <end position="840"/>
    </location>
</feature>
<evidence type="ECO:0000256" key="10">
    <source>
        <dbReference type="ARBA" id="ARBA00023157"/>
    </source>
</evidence>
<feature type="region of interest" description="Disordered" evidence="13">
    <location>
        <begin position="783"/>
        <end position="802"/>
    </location>
</feature>
<protein>
    <submittedName>
        <fullName evidence="17">Coagulation factor VIII</fullName>
    </submittedName>
</protein>
<dbReference type="PROSITE" id="PS01286">
    <property type="entry name" value="FA58C_2"/>
    <property type="match status" value="2"/>
</dbReference>
<dbReference type="PANTHER" id="PTHR46806:SF7">
    <property type="entry name" value="COAGULATION FACTOR VIII"/>
    <property type="match status" value="1"/>
</dbReference>
<feature type="chain" id="PRO_5027867051" evidence="14">
    <location>
        <begin position="22"/>
        <end position="2082"/>
    </location>
</feature>
<dbReference type="SUPFAM" id="SSF49503">
    <property type="entry name" value="Cupredoxins"/>
    <property type="match status" value="6"/>
</dbReference>
<evidence type="ECO:0000256" key="14">
    <source>
        <dbReference type="SAM" id="SignalP"/>
    </source>
</evidence>
<evidence type="ECO:0000256" key="9">
    <source>
        <dbReference type="ARBA" id="ARBA00022866"/>
    </source>
</evidence>
<feature type="region of interest" description="Disordered" evidence="13">
    <location>
        <begin position="1065"/>
        <end position="1110"/>
    </location>
</feature>
<feature type="disulfide bond" evidence="12">
    <location>
        <begin position="1581"/>
        <end position="1607"/>
    </location>
</feature>
<evidence type="ECO:0000313" key="17">
    <source>
        <dbReference type="RefSeq" id="XP_034279941.1"/>
    </source>
</evidence>
<comment type="similarity">
    <text evidence="2">Belongs to the multicopper oxidase family.</text>
</comment>
<dbReference type="GO" id="GO:0016491">
    <property type="term" value="F:oxidoreductase activity"/>
    <property type="evidence" value="ECO:0007669"/>
    <property type="project" value="InterPro"/>
</dbReference>
<evidence type="ECO:0000259" key="15">
    <source>
        <dbReference type="PROSITE" id="PS50022"/>
    </source>
</evidence>
<feature type="signal peptide" evidence="14">
    <location>
        <begin position="1"/>
        <end position="21"/>
    </location>
</feature>
<keyword evidence="6 14" id="KW-0732">Signal</keyword>
<proteinExistence type="inferred from homology"/>
<feature type="disulfide bond" evidence="12">
    <location>
        <begin position="161"/>
        <end position="187"/>
    </location>
</feature>
<dbReference type="InterPro" id="IPR033138">
    <property type="entry name" value="Cu_oxidase_CS"/>
</dbReference>
<dbReference type="InterPro" id="IPR024715">
    <property type="entry name" value="Factor_5/8-like"/>
</dbReference>
<dbReference type="GO" id="GO:0090729">
    <property type="term" value="F:toxin activity"/>
    <property type="evidence" value="ECO:0007669"/>
    <property type="project" value="UniProtKB-KW"/>
</dbReference>
<gene>
    <name evidence="17" type="primary">F8</name>
</gene>
<dbReference type="FunFam" id="2.60.40.420:FF:000011">
    <property type="entry name" value="Coagulation factor VIII (Predicted)"/>
    <property type="match status" value="1"/>
</dbReference>
<dbReference type="CTD" id="2157"/>
<dbReference type="KEGG" id="pgut:117669529"/>
<dbReference type="RefSeq" id="XP_034279941.1">
    <property type="nucleotide sequence ID" value="XM_034424050.2"/>
</dbReference>
<evidence type="ECO:0000256" key="2">
    <source>
        <dbReference type="ARBA" id="ARBA00010609"/>
    </source>
</evidence>
<dbReference type="Proteomes" id="UP001652622">
    <property type="component" value="Unplaced"/>
</dbReference>
<evidence type="ECO:0000256" key="11">
    <source>
        <dbReference type="ARBA" id="ARBA00023180"/>
    </source>
</evidence>
<accession>A0A6P9CLE6</accession>
<name>A0A6P9CLE6_PANGU</name>
<keyword evidence="4" id="KW-0800">Toxin</keyword>
<keyword evidence="7" id="KW-0677">Repeat</keyword>
<dbReference type="SMART" id="SM00231">
    <property type="entry name" value="FA58C"/>
    <property type="match status" value="2"/>
</dbReference>
<keyword evidence="11" id="KW-0325">Glycoprotein</keyword>
<evidence type="ECO:0000313" key="16">
    <source>
        <dbReference type="Proteomes" id="UP001652622"/>
    </source>
</evidence>
<dbReference type="OMA" id="TWDYAPH"/>
<dbReference type="PROSITE" id="PS50022">
    <property type="entry name" value="FA58C_3"/>
    <property type="match status" value="2"/>
</dbReference>
<evidence type="ECO:0000256" key="8">
    <source>
        <dbReference type="ARBA" id="ARBA00022837"/>
    </source>
</evidence>
<sequence>MWRLLSLGLIGLCCIFQESIGITRRYFIGAVEKEWNYRPDRQNGLSSSTPGPQYKKAIYLEYTDSTFREVKPKSAWMGLLGPIVQAEVYDKVIVTFKNMASRPFNIHAKGVSYWKSSEGAGYDDLTSQLEKEDDVVEPGHTHVYVWEILEDQGPTGSDTHCLTYAYSSHVDSVKDINSGLIGPLLVCKPGALMSIKSGGKIQEFVLLFSVFDEDKSWYSHSHISGNSKSPLTQHQFHTINGFVHSSLPDLKLCEKRPVYWYVISLGTSPEVHSILLEGHSFLVREHRLATLDISPVVFLTAETTPRANGTFRMFCQIPSHQQAGMEALIQVEVCPEFIQKKLRMVEPSPSEDYYDEYGEENMESTVIDLDEFSPRITGRSRAKRLPVTWTHYIAAEEGDWDYAPVKPKHLDSAYSKSLENGPQRIGSKYKKAMFVEYEDATFNKRKASKADHLGLLGPVLKGEVGDEFIIVFKNMASRPYNIYPHGITNVTSFHPIGSPRHQNMKVIPIRPKQVFMYRWKIMPEDGPTRSDPSCLTRYYYSSIKPAKDLASGLIGPLLICFKETMDQRGNQMIADEARFVLFSVFNENWSWYLSENIKRFCSDAADVNPQNPEFYASNLMYSINGYVFDNLQMKLCQNQVVYWYVLNVGAQSEIVSVFFSGNTFKHNTVSEEVLAIYPFSGETVIMSMDNPGKWMLGCLNPNFRKQGMRAKLSIFVCHQEEYVGEDYEEYYNEGIPSDYIGEANNPQPRGFSKTSRHLQLCPNATSHSEDERLKCLEQSRHLLKENHPRNSTDPVISPGEPLPVDEPLFEVLPRDAFPIEEQSPLRKQSFEEFSPSENSPLTQEISHHSNLSLASSSNLDRKVLDVGIHRPSDGAGNSTFVSELLSLGNNDIPTVPHNEAINAEPLRKTPRDNEREKVMELKINPIVGLPNLLNGQNPLFPKREEAMGSDKWTDIMDRSLYVNDIENDNDRFFINLSSTNTGRDSMPLPGDFQETNQDNILSGKKTLSRFNAAPSVTNSHGALNVSVEQKVTQSRSILRIPQVNLSGEGDILHLEGTSPSQLAGLEKNVSSNPEESQSKLNQESPETTTRTTKSTACQQHSHGCRRHLGKRSAKSWEVPLDEVGARADIKAKTSSEIDVRVQPLLNFLRTSNKTVSSITGPPLTGRAKGDHPITDDGRTTASYYSLRNIIQYNLSSSPAMKNVINTTVVPHHFRTETSDHNMETKQGLTSNAFAEGNISEVNVLSPKNTEPADTSGSFSSPKDAPIMRQAGPETFLQLNLRKSSGDKEQTLRNESLKAIIKREKVNISLQQTPSANDMLSQVFPASNQNIQGQLLKDINSSKEMNGFNDEQSEIPSSKDGTAVFKGKEEVGIPLSKDSGAEFHVKVSRTSLDVNRPAGENFSRPVKEKSDYDEYSNTEETKEDFDIYEDEQDPRMFAGKIRQYYIAAVEVTWDYGGSIPSPYLRDNDPRTSWRKLSRSYKKVVFQEYFDSTFTRQIVRGELDEHLGILGPFIRGQVEDTIVVTFKNMASRPYSFHSNLLPYEGSQEDGEHQKPEAVQPNQVRQYSLKVLSEMAPSPTEFDCKAWAYFSSVNLEKDLHSGLIGPLIICRAAILHTTHVRQLAIQEFALLFTIFDETKSWYFAENFERSCPPPCQIQMDDPALKSNHTFYAINGHVRDTLPGLVMGLHQQIRWYLLNAGGVEDIHTVHFHGQVFTIRTDEEYRLAIYNLFPGAFETVEMRPSHPGIWRVECAVSEHEQAGMSALFLVYNKDCQSPLGLASGYIADSQITASEHNGGWVPSLARLDNSGSINAWRSDQKNSWIQVDLLQPKIIHGIKTQGARQKLSNYYISQFVIFYSLDGENWKSYKGNSTSSQMTFFGNVDGVSVKDNAFDPPLVARYLRLHPTHFNFRNTLRMELLGCDLNSCSMPLGMESKSIPNEQITASSWVDNAFATWSPFLARVNLKGRINAWRPKVDSTAEWLQVNFKKIVRVTGLITQGAKSVFTHMFVKEFSLSTSMDGQNWTSVLQHGEKQVFQGNFDYFQPVMNFLDVPLFAKYLRIHPLKWNKYIALRMEVLGCDTEQTDY</sequence>
<feature type="compositionally biased region" description="Polar residues" evidence="13">
    <location>
        <begin position="1068"/>
        <end position="1086"/>
    </location>
</feature>
<dbReference type="GO" id="GO:0005886">
    <property type="term" value="C:plasma membrane"/>
    <property type="evidence" value="ECO:0007669"/>
    <property type="project" value="TreeGrafter"/>
</dbReference>
<evidence type="ECO:0000256" key="7">
    <source>
        <dbReference type="ARBA" id="ARBA00022737"/>
    </source>
</evidence>
<dbReference type="PIRSF" id="PIRSF000354">
    <property type="entry name" value="Factors_V_VIII"/>
    <property type="match status" value="1"/>
</dbReference>
<dbReference type="InterPro" id="IPR008979">
    <property type="entry name" value="Galactose-bd-like_sf"/>
</dbReference>
<dbReference type="GO" id="GO:0038023">
    <property type="term" value="F:signaling receptor activity"/>
    <property type="evidence" value="ECO:0007669"/>
    <property type="project" value="TreeGrafter"/>
</dbReference>
<dbReference type="InParanoid" id="A0A6P9CLE6"/>
<feature type="region of interest" description="Disordered" evidence="13">
    <location>
        <begin position="824"/>
        <end position="854"/>
    </location>
</feature>